<comment type="caution">
    <text evidence="2">The sequence shown here is derived from an EMBL/GenBank/DDBJ whole genome shotgun (WGS) entry which is preliminary data.</text>
</comment>
<dbReference type="AlphaFoldDB" id="A0AAN6F926"/>
<feature type="compositionally biased region" description="Basic and acidic residues" evidence="1">
    <location>
        <begin position="91"/>
        <end position="112"/>
    </location>
</feature>
<proteinExistence type="predicted"/>
<feature type="compositionally biased region" description="Basic residues" evidence="1">
    <location>
        <begin position="48"/>
        <end position="60"/>
    </location>
</feature>
<feature type="compositionally biased region" description="Basic and acidic residues" evidence="1">
    <location>
        <begin position="36"/>
        <end position="47"/>
    </location>
</feature>
<feature type="compositionally biased region" description="Low complexity" evidence="1">
    <location>
        <begin position="67"/>
        <end position="81"/>
    </location>
</feature>
<name>A0AAN6F926_9PEZI</name>
<sequence>MSNSKQSKGIQIFNPFLALSLIPFLPLDRNGGSGIRSEEKRIKSAPREHKHRHHHHQHHHKSEDSSKSTTHSQESSHSSESISKHKSSRSSADESRSDRNREYFVLERDVKKQGSSRR</sequence>
<evidence type="ECO:0000313" key="3">
    <source>
        <dbReference type="Proteomes" id="UP001168146"/>
    </source>
</evidence>
<dbReference type="Proteomes" id="UP001168146">
    <property type="component" value="Unassembled WGS sequence"/>
</dbReference>
<organism evidence="2 3">
    <name type="scientific">Friedmanniomyces endolithicus</name>
    <dbReference type="NCBI Taxonomy" id="329885"/>
    <lineage>
        <taxon>Eukaryota</taxon>
        <taxon>Fungi</taxon>
        <taxon>Dikarya</taxon>
        <taxon>Ascomycota</taxon>
        <taxon>Pezizomycotina</taxon>
        <taxon>Dothideomycetes</taxon>
        <taxon>Dothideomycetidae</taxon>
        <taxon>Mycosphaerellales</taxon>
        <taxon>Teratosphaeriaceae</taxon>
        <taxon>Friedmanniomyces</taxon>
    </lineage>
</organism>
<gene>
    <name evidence="2" type="ORF">LTR82_014858</name>
</gene>
<accession>A0AAN6F926</accession>
<feature type="region of interest" description="Disordered" evidence="1">
    <location>
        <begin position="27"/>
        <end position="118"/>
    </location>
</feature>
<reference evidence="2" key="1">
    <citation type="submission" date="2021-12" db="EMBL/GenBank/DDBJ databases">
        <title>Black yeast isolated from Biological Soil Crust.</title>
        <authorList>
            <person name="Kurbessoian T."/>
        </authorList>
    </citation>
    <scope>NUCLEOTIDE SEQUENCE</scope>
    <source>
        <strain evidence="2">CCFEE 5208</strain>
    </source>
</reference>
<dbReference type="EMBL" id="JASUXU010000076">
    <property type="protein sequence ID" value="KAK0310331.1"/>
    <property type="molecule type" value="Genomic_DNA"/>
</dbReference>
<protein>
    <submittedName>
        <fullName evidence="2">Uncharacterized protein</fullName>
    </submittedName>
</protein>
<evidence type="ECO:0000256" key="1">
    <source>
        <dbReference type="SAM" id="MobiDB-lite"/>
    </source>
</evidence>
<evidence type="ECO:0000313" key="2">
    <source>
        <dbReference type="EMBL" id="KAK0310331.1"/>
    </source>
</evidence>